<keyword evidence="3" id="KW-1185">Reference proteome</keyword>
<reference evidence="2 3" key="1">
    <citation type="submission" date="2018-08" db="EMBL/GenBank/DDBJ databases">
        <title>Sequencing the genomes of 1000 actinobacteria strains.</title>
        <authorList>
            <person name="Klenk H.-P."/>
        </authorList>
    </citation>
    <scope>NUCLEOTIDE SEQUENCE [LARGE SCALE GENOMIC DNA]</scope>
    <source>
        <strain evidence="2 3">DSM 22967</strain>
    </source>
</reference>
<evidence type="ECO:0000259" key="1">
    <source>
        <dbReference type="Pfam" id="PF17844"/>
    </source>
</evidence>
<gene>
    <name evidence="2" type="ORF">DFJ65_3378</name>
</gene>
<organism evidence="2 3">
    <name type="scientific">Calidifontibacter indicus</name>
    <dbReference type="NCBI Taxonomy" id="419650"/>
    <lineage>
        <taxon>Bacteria</taxon>
        <taxon>Bacillati</taxon>
        <taxon>Actinomycetota</taxon>
        <taxon>Actinomycetes</taxon>
        <taxon>Micrococcales</taxon>
        <taxon>Dermacoccaceae</taxon>
        <taxon>Calidifontibacter</taxon>
    </lineage>
</organism>
<dbReference type="OrthoDB" id="8481083at2"/>
<accession>A0A3D9US45</accession>
<dbReference type="EMBL" id="QTUA01000001">
    <property type="protein sequence ID" value="REF32268.1"/>
    <property type="molecule type" value="Genomic_DNA"/>
</dbReference>
<dbReference type="Gene3D" id="3.30.1050.40">
    <property type="match status" value="1"/>
</dbReference>
<dbReference type="Pfam" id="PF17844">
    <property type="entry name" value="SCP_3"/>
    <property type="match status" value="1"/>
</dbReference>
<dbReference type="InterPro" id="IPR036527">
    <property type="entry name" value="SCP2_sterol-bd_dom_sf"/>
</dbReference>
<proteinExistence type="predicted"/>
<dbReference type="RefSeq" id="WP_115924001.1">
    <property type="nucleotide sequence ID" value="NZ_QTUA01000001.1"/>
</dbReference>
<dbReference type="InterPro" id="IPR041629">
    <property type="entry name" value="SCP_3"/>
</dbReference>
<name>A0A3D9US45_9MICO</name>
<evidence type="ECO:0000313" key="3">
    <source>
        <dbReference type="Proteomes" id="UP000256253"/>
    </source>
</evidence>
<sequence>MPARRIDPAAGRQAVLDWCADPAAPRQVVATAVRYTLEELALTAPGRSVEVRVPPYGAVQVIEGTTHRRGTPPNVVEMTAQTWLSLVVGDLAWTDAEDSGELRASGGRSDLSRYLPLLPRP</sequence>
<protein>
    <recommendedName>
        <fullName evidence="1">Bacterial SCP orthologue domain-containing protein</fullName>
    </recommendedName>
</protein>
<feature type="domain" description="Bacterial SCP orthologue" evidence="1">
    <location>
        <begin position="26"/>
        <end position="117"/>
    </location>
</feature>
<dbReference type="AlphaFoldDB" id="A0A3D9US45"/>
<dbReference type="Proteomes" id="UP000256253">
    <property type="component" value="Unassembled WGS sequence"/>
</dbReference>
<dbReference type="SUPFAM" id="SSF55718">
    <property type="entry name" value="SCP-like"/>
    <property type="match status" value="1"/>
</dbReference>
<comment type="caution">
    <text evidence="2">The sequence shown here is derived from an EMBL/GenBank/DDBJ whole genome shotgun (WGS) entry which is preliminary data.</text>
</comment>
<evidence type="ECO:0000313" key="2">
    <source>
        <dbReference type="EMBL" id="REF32268.1"/>
    </source>
</evidence>